<protein>
    <recommendedName>
        <fullName evidence="1">AMMECR1 domain-containing protein</fullName>
    </recommendedName>
</protein>
<organism evidence="2 3">
    <name type="scientific">Frieseomelitta varia</name>
    <dbReference type="NCBI Taxonomy" id="561572"/>
    <lineage>
        <taxon>Eukaryota</taxon>
        <taxon>Metazoa</taxon>
        <taxon>Ecdysozoa</taxon>
        <taxon>Arthropoda</taxon>
        <taxon>Hexapoda</taxon>
        <taxon>Insecta</taxon>
        <taxon>Pterygota</taxon>
        <taxon>Neoptera</taxon>
        <taxon>Endopterygota</taxon>
        <taxon>Hymenoptera</taxon>
        <taxon>Apocrita</taxon>
        <taxon>Aculeata</taxon>
        <taxon>Apoidea</taxon>
        <taxon>Anthophila</taxon>
        <taxon>Apidae</taxon>
        <taxon>Frieseomelitta</taxon>
    </lineage>
</organism>
<dbReference type="InterPro" id="IPR036071">
    <property type="entry name" value="AMMECR1_dom_sf"/>
</dbReference>
<dbReference type="EMBL" id="WNWW01000834">
    <property type="protein sequence ID" value="KAF3421670.1"/>
    <property type="molecule type" value="Genomic_DNA"/>
</dbReference>
<comment type="caution">
    <text evidence="2">The sequence shown here is derived from an EMBL/GenBank/DDBJ whole genome shotgun (WGS) entry which is preliminary data.</text>
</comment>
<dbReference type="Gene3D" id="3.30.700.20">
    <property type="entry name" value="Hypothetical protein ph0010, domain 1"/>
    <property type="match status" value="2"/>
</dbReference>
<dbReference type="NCBIfam" id="TIGR00296">
    <property type="entry name" value="TIGR00296 family protein"/>
    <property type="match status" value="2"/>
</dbReference>
<dbReference type="PROSITE" id="PS51112">
    <property type="entry name" value="AMMECR1"/>
    <property type="match status" value="2"/>
</dbReference>
<gene>
    <name evidence="2" type="ORF">E2986_13784</name>
</gene>
<dbReference type="PANTHER" id="PTHR13016:SF0">
    <property type="entry name" value="AMME SYNDROME CANDIDATE GENE 1 PROTEIN"/>
    <property type="match status" value="1"/>
</dbReference>
<dbReference type="FunFam" id="3.30.700.20:FF:000001">
    <property type="entry name" value="AMME syndrome candidate gene 1"/>
    <property type="match status" value="2"/>
</dbReference>
<dbReference type="InterPro" id="IPR002733">
    <property type="entry name" value="AMMECR1_domain"/>
</dbReference>
<feature type="domain" description="AMMECR1" evidence="1">
    <location>
        <begin position="31"/>
        <end position="225"/>
    </location>
</feature>
<evidence type="ECO:0000313" key="3">
    <source>
        <dbReference type="Proteomes" id="UP000655588"/>
    </source>
</evidence>
<evidence type="ECO:0000259" key="1">
    <source>
        <dbReference type="PROSITE" id="PS51112"/>
    </source>
</evidence>
<accession>A0A833RY22</accession>
<sequence>MAAGCCGTKKQKLNNSSSVPCNGSVLQNGTQIRNSVIVKPEMGFFCFDVLYCQLHQLDPPKPPNFSNEAFPLFVTWTIGKDMRLRGCIGTFNAMQLHAGLREYATTSAFKDSRFNPITRDELPRLHVSVSILRHFEDGVDYLDWEVGVHGIRIEFHNEKGNKRTATYLPDVATEQGWDQIQTIDSLLHKGGYKGLVTPDIRRSVKLTRYQSEKVTLAWGPSQGPQLPQNSVAIHYNANTSHTSHVLYNSTQYNSYIANQEHGFVMAQRNHPAFIHPLPIPPISPVMLPIWDYSSFWWDQSNSSYPPPHSHFHPPPRVHRFSSQESADRGIRTMAASCGTKKQKLNNSRSTPRNNTVSLQNGMRVRNSIIVQPEMGFYCFDVLYCQLHQLDPPRSPNFSNEAFPLFVTWTIGKDMRLRGCIGTFNAMHLHMGLREYATTSAFKDSRFNPITLEELPRLHVSVSILRHFEDGADYLDWIIGVHGIRIEFHNEKGNKRTATYLPDVAIEQGWNQIETIDSLLHKGGYKGLVTPDIRRSLKLTRYQSEKVTVSYQEYMTYWQGRRC</sequence>
<dbReference type="InterPro" id="IPR027485">
    <property type="entry name" value="AMMECR1_N"/>
</dbReference>
<dbReference type="Pfam" id="PF01871">
    <property type="entry name" value="AMMECR1"/>
    <property type="match status" value="2"/>
</dbReference>
<name>A0A833RY22_9HYME</name>
<dbReference type="PANTHER" id="PTHR13016">
    <property type="entry name" value="AMMECR1 HOMOLOG"/>
    <property type="match status" value="1"/>
</dbReference>
<dbReference type="AlphaFoldDB" id="A0A833RY22"/>
<reference evidence="2" key="1">
    <citation type="submission" date="2019-11" db="EMBL/GenBank/DDBJ databases">
        <title>The nuclear and mitochondrial genomes of Frieseomelitta varia - a highly eusocial stingless bee (Meliponini) with a permanently sterile worker caste.</title>
        <authorList>
            <person name="Freitas F.C.P."/>
            <person name="Lourenco A.P."/>
            <person name="Nunes F.M.F."/>
            <person name="Paschoal A.R."/>
            <person name="Abreu F.C.P."/>
            <person name="Barbin F.O."/>
            <person name="Bataglia L."/>
            <person name="Cardoso-Junior C.A.M."/>
            <person name="Cervoni M.S."/>
            <person name="Silva S.R."/>
            <person name="Dalarmi F."/>
            <person name="Del Lama M.A."/>
            <person name="Depintor T.S."/>
            <person name="Ferreira K.M."/>
            <person name="Goria P.S."/>
            <person name="Jaskot M.C."/>
            <person name="Lago D.C."/>
            <person name="Luna-Lucena D."/>
            <person name="Moda L.M."/>
            <person name="Nascimento L."/>
            <person name="Pedrino M."/>
            <person name="Rabico F.O."/>
            <person name="Sanches F.C."/>
            <person name="Santos D.E."/>
            <person name="Santos C.G."/>
            <person name="Vieira J."/>
            <person name="Lopes T.F."/>
            <person name="Barchuk A.R."/>
            <person name="Hartfelder K."/>
            <person name="Simoes Z.L.P."/>
            <person name="Bitondi M.M.G."/>
            <person name="Pinheiro D.G."/>
        </authorList>
    </citation>
    <scope>NUCLEOTIDE SEQUENCE</scope>
    <source>
        <strain evidence="2">USP_RPSP 00005682</strain>
        <tissue evidence="2">Whole individual</tissue>
    </source>
</reference>
<dbReference type="SUPFAM" id="SSF143447">
    <property type="entry name" value="AMMECR1-like"/>
    <property type="match status" value="2"/>
</dbReference>
<proteinExistence type="predicted"/>
<keyword evidence="3" id="KW-1185">Reference proteome</keyword>
<dbReference type="Proteomes" id="UP000655588">
    <property type="component" value="Unassembled WGS sequence"/>
</dbReference>
<feature type="domain" description="AMMECR1" evidence="1">
    <location>
        <begin position="363"/>
        <end position="557"/>
    </location>
</feature>
<dbReference type="InterPro" id="IPR023473">
    <property type="entry name" value="AMMECR1"/>
</dbReference>
<evidence type="ECO:0000313" key="2">
    <source>
        <dbReference type="EMBL" id="KAF3421670.1"/>
    </source>
</evidence>